<keyword evidence="2" id="KW-0012">Acyltransferase</keyword>
<evidence type="ECO:0000259" key="1">
    <source>
        <dbReference type="PROSITE" id="PS51186"/>
    </source>
</evidence>
<dbReference type="Gene3D" id="3.40.630.30">
    <property type="match status" value="1"/>
</dbReference>
<feature type="domain" description="N-acetyltransferase" evidence="1">
    <location>
        <begin position="54"/>
        <end position="198"/>
    </location>
</feature>
<dbReference type="GO" id="GO:0016746">
    <property type="term" value="F:acyltransferase activity"/>
    <property type="evidence" value="ECO:0007669"/>
    <property type="project" value="UniProtKB-KW"/>
</dbReference>
<sequence>MLERLAYFIKTHLPGVFPAIAYVGQWVTVLRFSRRRAEALSEASVQGEVAGQCAVMRPLGLDDLDALQGFIKAMPASHLAYFHPHGFGRADLTAVLRSRSFMTYGVFIEDALAAYALLKLAPTGSAFIGLLVGPEHTGKGLGRFIVEYLYWQASLAGLRTRSTISRHNAASLRSHQAVADFAVIAELPNDYLMIEFPRVGRDRPVLGL</sequence>
<protein>
    <submittedName>
        <fullName evidence="2">GNAT family N-acetyltransferase</fullName>
        <ecNumber evidence="2">2.3.1.-</ecNumber>
    </submittedName>
</protein>
<reference evidence="2 3" key="1">
    <citation type="submission" date="2024-02" db="EMBL/GenBank/DDBJ databases">
        <title>New especies of Spiribacter isolated from saline water.</title>
        <authorList>
            <person name="Leon M.J."/>
            <person name="De La Haba R."/>
            <person name="Sanchez-Porro C."/>
            <person name="Ventosa A."/>
        </authorList>
    </citation>
    <scope>NUCLEOTIDE SEQUENCE [LARGE SCALE GENOMIC DNA]</scope>
    <source>
        <strain evidence="3">ag22IC4-227</strain>
    </source>
</reference>
<proteinExistence type="predicted"/>
<gene>
    <name evidence="2" type="ORF">V6X64_10460</name>
</gene>
<organism evidence="2 3">
    <name type="scientific">Spiribacter onubensis</name>
    <dbReference type="NCBI Taxonomy" id="3122420"/>
    <lineage>
        <taxon>Bacteria</taxon>
        <taxon>Pseudomonadati</taxon>
        <taxon>Pseudomonadota</taxon>
        <taxon>Gammaproteobacteria</taxon>
        <taxon>Chromatiales</taxon>
        <taxon>Ectothiorhodospiraceae</taxon>
        <taxon>Spiribacter</taxon>
    </lineage>
</organism>
<dbReference type="Pfam" id="PF00583">
    <property type="entry name" value="Acetyltransf_1"/>
    <property type="match status" value="1"/>
</dbReference>
<comment type="caution">
    <text evidence="2">The sequence shown here is derived from an EMBL/GenBank/DDBJ whole genome shotgun (WGS) entry which is preliminary data.</text>
</comment>
<evidence type="ECO:0000313" key="2">
    <source>
        <dbReference type="EMBL" id="MEX0387408.1"/>
    </source>
</evidence>
<dbReference type="PROSITE" id="PS51186">
    <property type="entry name" value="GNAT"/>
    <property type="match status" value="1"/>
</dbReference>
<name>A0ABV3SBB4_9GAMM</name>
<dbReference type="EMBL" id="JBAKFJ010000002">
    <property type="protein sequence ID" value="MEX0387408.1"/>
    <property type="molecule type" value="Genomic_DNA"/>
</dbReference>
<dbReference type="InterPro" id="IPR000182">
    <property type="entry name" value="GNAT_dom"/>
</dbReference>
<evidence type="ECO:0000313" key="3">
    <source>
        <dbReference type="Proteomes" id="UP001556653"/>
    </source>
</evidence>
<dbReference type="SUPFAM" id="SSF55729">
    <property type="entry name" value="Acyl-CoA N-acyltransferases (Nat)"/>
    <property type="match status" value="1"/>
</dbReference>
<dbReference type="EC" id="2.3.1.-" evidence="2"/>
<keyword evidence="2" id="KW-0808">Transferase</keyword>
<dbReference type="InterPro" id="IPR016181">
    <property type="entry name" value="Acyl_CoA_acyltransferase"/>
</dbReference>
<dbReference type="Proteomes" id="UP001556653">
    <property type="component" value="Unassembled WGS sequence"/>
</dbReference>
<keyword evidence="3" id="KW-1185">Reference proteome</keyword>
<accession>A0ABV3SBB4</accession>
<dbReference type="RefSeq" id="WP_367968095.1">
    <property type="nucleotide sequence ID" value="NZ_JBAKFJ010000002.1"/>
</dbReference>